<evidence type="ECO:0000256" key="3">
    <source>
        <dbReference type="ARBA" id="ARBA00022691"/>
    </source>
</evidence>
<dbReference type="InterPro" id="IPR041698">
    <property type="entry name" value="Methyltransf_25"/>
</dbReference>
<evidence type="ECO:0000256" key="1">
    <source>
        <dbReference type="ARBA" id="ARBA00022603"/>
    </source>
</evidence>
<dbReference type="GO" id="GO:0008168">
    <property type="term" value="F:methyltransferase activity"/>
    <property type="evidence" value="ECO:0007669"/>
    <property type="project" value="UniProtKB-KW"/>
</dbReference>
<dbReference type="SUPFAM" id="SSF53335">
    <property type="entry name" value="S-adenosyl-L-methionine-dependent methyltransferases"/>
    <property type="match status" value="1"/>
</dbReference>
<keyword evidence="1 5" id="KW-0489">Methyltransferase</keyword>
<protein>
    <submittedName>
        <fullName evidence="5">Methyltransferase domain-containing protein</fullName>
    </submittedName>
</protein>
<evidence type="ECO:0000313" key="5">
    <source>
        <dbReference type="EMBL" id="SDX85508.1"/>
    </source>
</evidence>
<dbReference type="InterPro" id="IPR029063">
    <property type="entry name" value="SAM-dependent_MTases_sf"/>
</dbReference>
<evidence type="ECO:0000313" key="6">
    <source>
        <dbReference type="Proteomes" id="UP000183400"/>
    </source>
</evidence>
<dbReference type="PANTHER" id="PTHR43464">
    <property type="entry name" value="METHYLTRANSFERASE"/>
    <property type="match status" value="1"/>
</dbReference>
<reference evidence="6" key="1">
    <citation type="submission" date="2016-10" db="EMBL/GenBank/DDBJ databases">
        <authorList>
            <person name="Varghese N."/>
            <person name="Submissions S."/>
        </authorList>
    </citation>
    <scope>NUCLEOTIDE SEQUENCE [LARGE SCALE GENOMIC DNA]</scope>
    <source>
        <strain evidence="6">DSM 27839</strain>
    </source>
</reference>
<keyword evidence="3" id="KW-0949">S-adenosyl-L-methionine</keyword>
<gene>
    <name evidence="5" type="ORF">SAMN05444358_11331</name>
</gene>
<dbReference type="STRING" id="985054.SAMN05444358_11331"/>
<dbReference type="GO" id="GO:0032259">
    <property type="term" value="P:methylation"/>
    <property type="evidence" value="ECO:0007669"/>
    <property type="project" value="UniProtKB-KW"/>
</dbReference>
<dbReference type="AlphaFoldDB" id="A0A1H3F590"/>
<keyword evidence="2 5" id="KW-0808">Transferase</keyword>
<proteinExistence type="predicted"/>
<dbReference type="Gene3D" id="3.40.50.150">
    <property type="entry name" value="Vaccinia Virus protein VP39"/>
    <property type="match status" value="1"/>
</dbReference>
<dbReference type="Proteomes" id="UP000183400">
    <property type="component" value="Unassembled WGS sequence"/>
</dbReference>
<name>A0A1H3F590_9RHOB</name>
<dbReference type="OrthoDB" id="9765084at2"/>
<keyword evidence="6" id="KW-1185">Reference proteome</keyword>
<feature type="domain" description="Methyltransferase" evidence="4">
    <location>
        <begin position="37"/>
        <end position="130"/>
    </location>
</feature>
<organism evidence="5 6">
    <name type="scientific">Ruegeria halocynthiae</name>
    <dbReference type="NCBI Taxonomy" id="985054"/>
    <lineage>
        <taxon>Bacteria</taxon>
        <taxon>Pseudomonadati</taxon>
        <taxon>Pseudomonadota</taxon>
        <taxon>Alphaproteobacteria</taxon>
        <taxon>Rhodobacterales</taxon>
        <taxon>Roseobacteraceae</taxon>
        <taxon>Ruegeria</taxon>
    </lineage>
</organism>
<dbReference type="Pfam" id="PF13649">
    <property type="entry name" value="Methyltransf_25"/>
    <property type="match status" value="1"/>
</dbReference>
<evidence type="ECO:0000259" key="4">
    <source>
        <dbReference type="Pfam" id="PF13649"/>
    </source>
</evidence>
<dbReference type="EMBL" id="FNNP01000013">
    <property type="protein sequence ID" value="SDX85508.1"/>
    <property type="molecule type" value="Genomic_DNA"/>
</dbReference>
<dbReference type="RefSeq" id="WP_074739143.1">
    <property type="nucleotide sequence ID" value="NZ_FNNP01000013.1"/>
</dbReference>
<accession>A0A1H3F590</accession>
<evidence type="ECO:0000256" key="2">
    <source>
        <dbReference type="ARBA" id="ARBA00022679"/>
    </source>
</evidence>
<sequence length="170" mass="18981">MAYNYDKLYGEKPNALGEPTQVFVAFFDQFDRTGARVLDVGCGQGRDALFIARRGHHVVGVDISPNGIQDLIRAARSEALTVEGIVADITTYEPMGKFDVVLVDRTLHMLSATVRKAVLERLLDHVDVDGWLLIADEASNINGFKDVIQSHQSNWSTELSKRGYLFIRRS</sequence>
<dbReference type="PANTHER" id="PTHR43464:SF19">
    <property type="entry name" value="UBIQUINONE BIOSYNTHESIS O-METHYLTRANSFERASE, MITOCHONDRIAL"/>
    <property type="match status" value="1"/>
</dbReference>
<dbReference type="CDD" id="cd02440">
    <property type="entry name" value="AdoMet_MTases"/>
    <property type="match status" value="1"/>
</dbReference>